<feature type="domain" description="SET" evidence="15">
    <location>
        <begin position="29"/>
        <end position="145"/>
    </location>
</feature>
<evidence type="ECO:0000256" key="4">
    <source>
        <dbReference type="ARBA" id="ARBA00022603"/>
    </source>
</evidence>
<dbReference type="Pfam" id="PF20826">
    <property type="entry name" value="PHD_5"/>
    <property type="match status" value="1"/>
</dbReference>
<keyword evidence="18" id="KW-1185">Reference proteome</keyword>
<dbReference type="InterPro" id="IPR036427">
    <property type="entry name" value="Bromodomain-like_sf"/>
</dbReference>
<evidence type="ECO:0000256" key="12">
    <source>
        <dbReference type="PROSITE-ProRule" id="PRU00035"/>
    </source>
</evidence>
<evidence type="ECO:0000313" key="18">
    <source>
        <dbReference type="Proteomes" id="UP000694843"/>
    </source>
</evidence>
<dbReference type="SUPFAM" id="SSF47370">
    <property type="entry name" value="Bromodomain"/>
    <property type="match status" value="1"/>
</dbReference>
<evidence type="ECO:0000259" key="15">
    <source>
        <dbReference type="PROSITE" id="PS50280"/>
    </source>
</evidence>
<evidence type="ECO:0000256" key="10">
    <source>
        <dbReference type="ARBA" id="ARBA00023117"/>
    </source>
</evidence>
<feature type="domain" description="AWS" evidence="17">
    <location>
        <begin position="1"/>
        <end position="26"/>
    </location>
</feature>
<dbReference type="PROSITE" id="PS50280">
    <property type="entry name" value="SET"/>
    <property type="match status" value="1"/>
</dbReference>
<gene>
    <name evidence="19" type="primary">LOC108679701</name>
</gene>
<dbReference type="GO" id="GO:0006355">
    <property type="term" value="P:regulation of DNA-templated transcription"/>
    <property type="evidence" value="ECO:0007669"/>
    <property type="project" value="TreeGrafter"/>
</dbReference>
<dbReference type="InterPro" id="IPR046341">
    <property type="entry name" value="SET_dom_sf"/>
</dbReference>
<dbReference type="InterPro" id="IPR019786">
    <property type="entry name" value="Zinc_finger_PHD-type_CS"/>
</dbReference>
<evidence type="ECO:0000256" key="9">
    <source>
        <dbReference type="ARBA" id="ARBA00022833"/>
    </source>
</evidence>
<proteinExistence type="predicted"/>
<keyword evidence="6" id="KW-0949">S-adenosyl-L-methionine</keyword>
<dbReference type="GeneID" id="108679701"/>
<evidence type="ECO:0000256" key="13">
    <source>
        <dbReference type="SAM" id="MobiDB-lite"/>
    </source>
</evidence>
<keyword evidence="8" id="KW-0863">Zinc-finger</keyword>
<evidence type="ECO:0000256" key="5">
    <source>
        <dbReference type="ARBA" id="ARBA00022679"/>
    </source>
</evidence>
<keyword evidence="5" id="KW-0808">Transferase</keyword>
<dbReference type="Proteomes" id="UP000694843">
    <property type="component" value="Unplaced"/>
</dbReference>
<dbReference type="InterPro" id="IPR001965">
    <property type="entry name" value="Znf_PHD"/>
</dbReference>
<dbReference type="InterPro" id="IPR013083">
    <property type="entry name" value="Znf_RING/FYVE/PHD"/>
</dbReference>
<evidence type="ECO:0000256" key="6">
    <source>
        <dbReference type="ARBA" id="ARBA00022691"/>
    </source>
</evidence>
<dbReference type="KEGG" id="hazt:108679701"/>
<reference evidence="19" key="1">
    <citation type="submission" date="2025-08" db="UniProtKB">
        <authorList>
            <consortium name="RefSeq"/>
        </authorList>
    </citation>
    <scope>IDENTIFICATION</scope>
</reference>
<evidence type="ECO:0000256" key="1">
    <source>
        <dbReference type="ARBA" id="ARBA00004123"/>
    </source>
</evidence>
<dbReference type="GO" id="GO:0042800">
    <property type="term" value="F:histone H3K4 methyltransferase activity"/>
    <property type="evidence" value="ECO:0007669"/>
    <property type="project" value="TreeGrafter"/>
</dbReference>
<feature type="region of interest" description="Disordered" evidence="13">
    <location>
        <begin position="565"/>
        <end position="584"/>
    </location>
</feature>
<dbReference type="OMA" id="YPNTELC"/>
<dbReference type="OrthoDB" id="79252at2759"/>
<dbReference type="AlphaFoldDB" id="A0A8B7PF39"/>
<dbReference type="Gene3D" id="1.20.920.10">
    <property type="entry name" value="Bromodomain-like"/>
    <property type="match status" value="1"/>
</dbReference>
<feature type="region of interest" description="Disordered" evidence="13">
    <location>
        <begin position="605"/>
        <end position="628"/>
    </location>
</feature>
<dbReference type="InterPro" id="IPR001487">
    <property type="entry name" value="Bromodomain"/>
</dbReference>
<evidence type="ECO:0000259" key="16">
    <source>
        <dbReference type="PROSITE" id="PS50868"/>
    </source>
</evidence>
<feature type="domain" description="Post-SET" evidence="16">
    <location>
        <begin position="153"/>
        <end position="169"/>
    </location>
</feature>
<dbReference type="PROSITE" id="PS50868">
    <property type="entry name" value="POST_SET"/>
    <property type="match status" value="1"/>
</dbReference>
<evidence type="ECO:0000256" key="3">
    <source>
        <dbReference type="ARBA" id="ARBA00022454"/>
    </source>
</evidence>
<dbReference type="SUPFAM" id="SSF82199">
    <property type="entry name" value="SET domain"/>
    <property type="match status" value="1"/>
</dbReference>
<evidence type="ECO:0000256" key="8">
    <source>
        <dbReference type="ARBA" id="ARBA00022771"/>
    </source>
</evidence>
<dbReference type="InterPro" id="IPR018359">
    <property type="entry name" value="Bromodomain_CS"/>
</dbReference>
<dbReference type="GO" id="GO:0008270">
    <property type="term" value="F:zinc ion binding"/>
    <property type="evidence" value="ECO:0007669"/>
    <property type="project" value="UniProtKB-KW"/>
</dbReference>
<name>A0A8B7PF39_HYAAZ</name>
<dbReference type="CDD" id="cd19174">
    <property type="entry name" value="SET_ASH1L"/>
    <property type="match status" value="1"/>
</dbReference>
<dbReference type="PANTHER" id="PTHR46147">
    <property type="entry name" value="HISTONE-LYSINE N-METHYLTRANSFERASE ASH1"/>
    <property type="match status" value="1"/>
</dbReference>
<keyword evidence="11" id="KW-0539">Nucleus</keyword>
<comment type="subcellular location">
    <subcellularLocation>
        <location evidence="2">Chromosome</location>
    </subcellularLocation>
    <subcellularLocation>
        <location evidence="1">Nucleus</location>
    </subcellularLocation>
</comment>
<evidence type="ECO:0000256" key="7">
    <source>
        <dbReference type="ARBA" id="ARBA00022723"/>
    </source>
</evidence>
<dbReference type="SUPFAM" id="SSF57903">
    <property type="entry name" value="FYVE/PHD zinc finger"/>
    <property type="match status" value="1"/>
</dbReference>
<evidence type="ECO:0000256" key="11">
    <source>
        <dbReference type="ARBA" id="ARBA00023242"/>
    </source>
</evidence>
<evidence type="ECO:0000259" key="14">
    <source>
        <dbReference type="PROSITE" id="PS50014"/>
    </source>
</evidence>
<dbReference type="InterPro" id="IPR003616">
    <property type="entry name" value="Post-SET_dom"/>
</dbReference>
<evidence type="ECO:0000259" key="17">
    <source>
        <dbReference type="PROSITE" id="PS51215"/>
    </source>
</evidence>
<dbReference type="GO" id="GO:0005654">
    <property type="term" value="C:nucleoplasm"/>
    <property type="evidence" value="ECO:0007669"/>
    <property type="project" value="TreeGrafter"/>
</dbReference>
<protein>
    <submittedName>
        <fullName evidence="19">Histone-lysine N-methyltransferase ASH1L</fullName>
    </submittedName>
</protein>
<dbReference type="SMART" id="SM00249">
    <property type="entry name" value="PHD"/>
    <property type="match status" value="1"/>
</dbReference>
<sequence length="628" mass="70263">MMFIECSPQTCPIGDRCSNQRIQRHQSLSCLMRFMTPNKGWGIKVTQPIKTGTFILEYVGEVVSEKEFKLRMQTTYANDTHHYCLNLDRGLVIDGHRMGGDCRFVNHSCEPNCEMQKWGVNGQYRMALYALQDIPSSTELTYDYNFSLFNPAEGQECKCGSENCRGVIGGRSQRVNGQLVDSKRKALALSKKDLALRKRKRTATSCGTLEADTSFGQGLKSTMAAFKPLTPQHKSFVLEHSCFLIRNLNKFRRTKERLAKGPEKKSEAEFDGVVAEEAVGNPATNTSASHSDLGVAAAELPLDPDDETNSRVEKFLTHFTALNTARSVKTRRLAQAEDDPEMTRLAKLAQIFKDIYDKLVASRDPVEDKPLASPFMSLPSKKKHPNYYVRVGEPIDLTMIEKNILTGTYKTAESFDSDVMRLFHNSLRYFGRNTPTGRLAVGLRRVYSECKLQFKPLLEEVLGPDGLPAPFAVSPSSEACESDDEDIIRCVCNMPRDEGLMIQCERCLVWQHCDCMGVRGAHGSSPSKSPKVKLESLGDHDAAEASHLPSGGSDQYLCEECSPRRVSPEVPMTPQPPDAPSTDKYFISLLRDGLQVKQGDSVYILRDRPPHRPGERHQPAYRSAKDTK</sequence>
<dbReference type="Gene3D" id="2.170.270.10">
    <property type="entry name" value="SET domain"/>
    <property type="match status" value="1"/>
</dbReference>
<dbReference type="GO" id="GO:0032259">
    <property type="term" value="P:methylation"/>
    <property type="evidence" value="ECO:0007669"/>
    <property type="project" value="UniProtKB-KW"/>
</dbReference>
<dbReference type="InterPro" id="IPR006560">
    <property type="entry name" value="AWS_dom"/>
</dbReference>
<keyword evidence="9" id="KW-0862">Zinc</keyword>
<keyword evidence="3" id="KW-0158">Chromosome</keyword>
<dbReference type="Pfam" id="PF17907">
    <property type="entry name" value="AWS"/>
    <property type="match status" value="1"/>
</dbReference>
<dbReference type="InterPro" id="IPR001214">
    <property type="entry name" value="SET_dom"/>
</dbReference>
<keyword evidence="10 12" id="KW-0103">Bromodomain</keyword>
<keyword evidence="7" id="KW-0479">Metal-binding</keyword>
<accession>A0A8B7PF39</accession>
<organism evidence="18 19">
    <name type="scientific">Hyalella azteca</name>
    <name type="common">Amphipod</name>
    <dbReference type="NCBI Taxonomy" id="294128"/>
    <lineage>
        <taxon>Eukaryota</taxon>
        <taxon>Metazoa</taxon>
        <taxon>Ecdysozoa</taxon>
        <taxon>Arthropoda</taxon>
        <taxon>Crustacea</taxon>
        <taxon>Multicrustacea</taxon>
        <taxon>Malacostraca</taxon>
        <taxon>Eumalacostraca</taxon>
        <taxon>Peracarida</taxon>
        <taxon>Amphipoda</taxon>
        <taxon>Senticaudata</taxon>
        <taxon>Talitrida</taxon>
        <taxon>Talitroidea</taxon>
        <taxon>Hyalellidae</taxon>
        <taxon>Hyalella</taxon>
    </lineage>
</organism>
<dbReference type="PROSITE" id="PS51215">
    <property type="entry name" value="AWS"/>
    <property type="match status" value="1"/>
</dbReference>
<dbReference type="RefSeq" id="XP_018023901.2">
    <property type="nucleotide sequence ID" value="XM_018168412.1"/>
</dbReference>
<dbReference type="SMART" id="SM00297">
    <property type="entry name" value="BROMO"/>
    <property type="match status" value="1"/>
</dbReference>
<dbReference type="Gene3D" id="3.30.40.10">
    <property type="entry name" value="Zinc/RING finger domain, C3HC4 (zinc finger)"/>
    <property type="match status" value="1"/>
</dbReference>
<dbReference type="PROSITE" id="PS00633">
    <property type="entry name" value="BROMODOMAIN_1"/>
    <property type="match status" value="1"/>
</dbReference>
<dbReference type="PRINTS" id="PR00503">
    <property type="entry name" value="BROMODOMAIN"/>
</dbReference>
<dbReference type="Pfam" id="PF00856">
    <property type="entry name" value="SET"/>
    <property type="match status" value="1"/>
</dbReference>
<evidence type="ECO:0000256" key="2">
    <source>
        <dbReference type="ARBA" id="ARBA00004286"/>
    </source>
</evidence>
<dbReference type="Pfam" id="PF00439">
    <property type="entry name" value="Bromodomain"/>
    <property type="match status" value="1"/>
</dbReference>
<feature type="domain" description="Bromo" evidence="14">
    <location>
        <begin position="367"/>
        <end position="437"/>
    </location>
</feature>
<dbReference type="PROSITE" id="PS50014">
    <property type="entry name" value="BROMODOMAIN_2"/>
    <property type="match status" value="1"/>
</dbReference>
<dbReference type="PROSITE" id="PS01359">
    <property type="entry name" value="ZF_PHD_1"/>
    <property type="match status" value="1"/>
</dbReference>
<dbReference type="PANTHER" id="PTHR46147:SF3">
    <property type="entry name" value="HISTONE-LYSINE N-METHYLTRANSFERASE ASH1"/>
    <property type="match status" value="1"/>
</dbReference>
<evidence type="ECO:0000313" key="19">
    <source>
        <dbReference type="RefSeq" id="XP_018023901.2"/>
    </source>
</evidence>
<dbReference type="InterPro" id="IPR011011">
    <property type="entry name" value="Znf_FYVE_PHD"/>
</dbReference>
<keyword evidence="4" id="KW-0489">Methyltransferase</keyword>
<dbReference type="GO" id="GO:0005694">
    <property type="term" value="C:chromosome"/>
    <property type="evidence" value="ECO:0007669"/>
    <property type="project" value="UniProtKB-SubCell"/>
</dbReference>
<dbReference type="SMART" id="SM00317">
    <property type="entry name" value="SET"/>
    <property type="match status" value="1"/>
</dbReference>
<feature type="non-terminal residue" evidence="19">
    <location>
        <position position="628"/>
    </location>
</feature>
<dbReference type="SMART" id="SM00508">
    <property type="entry name" value="PostSET"/>
    <property type="match status" value="1"/>
</dbReference>